<keyword evidence="5" id="KW-0029">Amino-acid transport</keyword>
<feature type="transmembrane region" description="Helical" evidence="8">
    <location>
        <begin position="386"/>
        <end position="407"/>
    </location>
</feature>
<evidence type="ECO:0000313" key="12">
    <source>
        <dbReference type="Proteomes" id="UP000268535"/>
    </source>
</evidence>
<dbReference type="OrthoDB" id="655540at2759"/>
<dbReference type="AlphaFoldDB" id="A0A4P9WZC7"/>
<evidence type="ECO:0000256" key="3">
    <source>
        <dbReference type="ARBA" id="ARBA00022448"/>
    </source>
</evidence>
<dbReference type="EMBL" id="ML014166">
    <property type="protein sequence ID" value="RKP01604.1"/>
    <property type="molecule type" value="Genomic_DNA"/>
</dbReference>
<evidence type="ECO:0000256" key="8">
    <source>
        <dbReference type="SAM" id="Phobius"/>
    </source>
</evidence>
<reference evidence="10" key="3">
    <citation type="submission" date="2018-08" db="EMBL/GenBank/DDBJ databases">
        <title>Leveraging single-cell genomics to expand the Fungal Tree of Life.</title>
        <authorList>
            <consortium name="DOE Joint Genome Institute"/>
            <person name="Ahrendt S.R."/>
            <person name="Quandt C.A."/>
            <person name="Ciobanu D."/>
            <person name="Clum A."/>
            <person name="Salamov A."/>
            <person name="Andreopoulos B."/>
            <person name="Cheng J.-F."/>
            <person name="Woyke T."/>
            <person name="Pelin A."/>
            <person name="Henrissat B."/>
            <person name="Reynolds N."/>
            <person name="Benny G.L."/>
            <person name="Smith M.E."/>
            <person name="James T.Y."/>
            <person name="Grigoriev I.V."/>
        </authorList>
    </citation>
    <scope>NUCLEOTIDE SEQUENCE</scope>
    <source>
        <strain evidence="10">ATCC 52028</strain>
    </source>
</reference>
<accession>A0A4P9WZC7</accession>
<dbReference type="PANTHER" id="PTHR22950">
    <property type="entry name" value="AMINO ACID TRANSPORTER"/>
    <property type="match status" value="1"/>
</dbReference>
<evidence type="ECO:0000313" key="10">
    <source>
        <dbReference type="EMBL" id="RKO97935.1"/>
    </source>
</evidence>
<evidence type="ECO:0000313" key="11">
    <source>
        <dbReference type="EMBL" id="RKP01604.1"/>
    </source>
</evidence>
<evidence type="ECO:0000256" key="4">
    <source>
        <dbReference type="ARBA" id="ARBA00022692"/>
    </source>
</evidence>
<gene>
    <name evidence="10" type="ORF">CAUPRSCDRAFT_5727</name>
    <name evidence="11" type="ORF">CXG81DRAFT_11749</name>
</gene>
<evidence type="ECO:0000256" key="2">
    <source>
        <dbReference type="ARBA" id="ARBA00008066"/>
    </source>
</evidence>
<feature type="transmembrane region" description="Helical" evidence="8">
    <location>
        <begin position="328"/>
        <end position="346"/>
    </location>
</feature>
<feature type="transmembrane region" description="Helical" evidence="8">
    <location>
        <begin position="47"/>
        <end position="65"/>
    </location>
</feature>
<reference evidence="11" key="2">
    <citation type="submission" date="2018-04" db="EMBL/GenBank/DDBJ databases">
        <title>Leveraging single-cell genomics to expand the Fungal Tree of Life.</title>
        <authorList>
            <consortium name="DOE Joint Genome Institute"/>
            <person name="Ahrendt S.R."/>
            <person name="Quandt C.A."/>
            <person name="Ciobanu D."/>
            <person name="Clum A."/>
            <person name="Salamov A."/>
            <person name="Andreopoulos B."/>
            <person name="Cheng J.-F."/>
            <person name="Woyke T."/>
            <person name="Pelin A."/>
            <person name="Henrissat B."/>
            <person name="Benny G.L."/>
            <person name="Smith M.E."/>
            <person name="James T.Y."/>
            <person name="Grigoriev I.V."/>
        </authorList>
    </citation>
    <scope>NUCLEOTIDE SEQUENCE</scope>
    <source>
        <strain evidence="11">ATCC 52028</strain>
    </source>
</reference>
<dbReference type="EMBL" id="ML009140">
    <property type="protein sequence ID" value="RKO97935.1"/>
    <property type="molecule type" value="Genomic_DNA"/>
</dbReference>
<feature type="domain" description="Amino acid transporter transmembrane" evidence="9">
    <location>
        <begin position="14"/>
        <end position="406"/>
    </location>
</feature>
<evidence type="ECO:0000256" key="5">
    <source>
        <dbReference type="ARBA" id="ARBA00022970"/>
    </source>
</evidence>
<feature type="transmembrane region" description="Helical" evidence="8">
    <location>
        <begin position="128"/>
        <end position="150"/>
    </location>
</feature>
<keyword evidence="6 8" id="KW-1133">Transmembrane helix</keyword>
<feature type="transmembrane region" description="Helical" evidence="8">
    <location>
        <begin position="20"/>
        <end position="41"/>
    </location>
</feature>
<keyword evidence="3" id="KW-0813">Transport</keyword>
<evidence type="ECO:0000256" key="1">
    <source>
        <dbReference type="ARBA" id="ARBA00004141"/>
    </source>
</evidence>
<sequence length="422" mass="45722">MALPYATPPRGSCTLAQTAFNAINMLLGIGVLAMPFAFRIAGWGGGLLLTWLLLAVTRYTALLIGRIMDTAVIQRADGRYTGVMSYADLGFVAFGRVGHTLIGSLFMMELFGASVALLILSADSFAVLWPEVAVVHIKWLIFGVMVVTTIPRRFNIFGYTSLLGIVALVNLACILIYNGLAYDGVPGSLRHPAPTTWLPPQWFPVPLTFGLVMAGYCSHSVFPSMYREMAQPAEYPRVVNIAYAVTGLFTMLIAVAGYLMFGDQTLEEITLNLATVNGYPRRLTALAVFLIGVNPLTKFGLTVNPIAQNLEAWLARCCAQRGGPLRRPLRTALAVAIVVTACYFPGFHQVMALLGSLLAFTISVMTPCIGWWRLAMPAMARREQAWLGFCLVLSVIGIVLGTAWAILPLHLTPAVFSLTAAV</sequence>
<evidence type="ECO:0000256" key="7">
    <source>
        <dbReference type="ARBA" id="ARBA00023136"/>
    </source>
</evidence>
<organism evidence="10 12">
    <name type="scientific">Caulochytrium protostelioides</name>
    <dbReference type="NCBI Taxonomy" id="1555241"/>
    <lineage>
        <taxon>Eukaryota</taxon>
        <taxon>Fungi</taxon>
        <taxon>Fungi incertae sedis</taxon>
        <taxon>Chytridiomycota</taxon>
        <taxon>Chytridiomycota incertae sedis</taxon>
        <taxon>Chytridiomycetes</taxon>
        <taxon>Caulochytriales</taxon>
        <taxon>Caulochytriaceae</taxon>
        <taxon>Caulochytrium</taxon>
    </lineage>
</organism>
<keyword evidence="13" id="KW-1185">Reference proteome</keyword>
<keyword evidence="7 8" id="KW-0472">Membrane</keyword>
<feature type="transmembrane region" description="Helical" evidence="8">
    <location>
        <begin position="202"/>
        <end position="226"/>
    </location>
</feature>
<evidence type="ECO:0000259" key="9">
    <source>
        <dbReference type="Pfam" id="PF01490"/>
    </source>
</evidence>
<keyword evidence="4 8" id="KW-0812">Transmembrane</keyword>
<evidence type="ECO:0000256" key="6">
    <source>
        <dbReference type="ARBA" id="ARBA00022989"/>
    </source>
</evidence>
<feature type="transmembrane region" description="Helical" evidence="8">
    <location>
        <begin position="283"/>
        <end position="307"/>
    </location>
</feature>
<dbReference type="Proteomes" id="UP000274922">
    <property type="component" value="Unassembled WGS sequence"/>
</dbReference>
<name>A0A4P9WZC7_9FUNG</name>
<dbReference type="InterPro" id="IPR013057">
    <property type="entry name" value="AA_transpt_TM"/>
</dbReference>
<dbReference type="Proteomes" id="UP000268535">
    <property type="component" value="Unassembled WGS sequence"/>
</dbReference>
<evidence type="ECO:0000313" key="13">
    <source>
        <dbReference type="Proteomes" id="UP000274922"/>
    </source>
</evidence>
<dbReference type="STRING" id="1555241.A0A4P9WZC7"/>
<protein>
    <recommendedName>
        <fullName evidence="9">Amino acid transporter transmembrane domain-containing protein</fullName>
    </recommendedName>
</protein>
<dbReference type="Pfam" id="PF01490">
    <property type="entry name" value="Aa_trans"/>
    <property type="match status" value="1"/>
</dbReference>
<reference evidence="12 13" key="1">
    <citation type="journal article" date="2018" name="Nat. Microbiol.">
        <title>Leveraging single-cell genomics to expand the fungal tree of life.</title>
        <authorList>
            <person name="Ahrendt S.R."/>
            <person name="Quandt C.A."/>
            <person name="Ciobanu D."/>
            <person name="Clum A."/>
            <person name="Salamov A."/>
            <person name="Andreopoulos B."/>
            <person name="Cheng J.F."/>
            <person name="Woyke T."/>
            <person name="Pelin A."/>
            <person name="Henrissat B."/>
            <person name="Reynolds N.K."/>
            <person name="Benny G.L."/>
            <person name="Smith M.E."/>
            <person name="James T.Y."/>
            <person name="Grigoriev I.V."/>
        </authorList>
    </citation>
    <scope>NUCLEOTIDE SEQUENCE [LARGE SCALE GENOMIC DNA]</scope>
    <source>
        <strain evidence="12 13">ATCC 52028</strain>
    </source>
</reference>
<dbReference type="PANTHER" id="PTHR22950:SF692">
    <property type="entry name" value="TRANSMEMBRANE AMINO ACID TRANSPORTER FAMILY PROTEIN"/>
    <property type="match status" value="1"/>
</dbReference>
<feature type="transmembrane region" description="Helical" evidence="8">
    <location>
        <begin position="162"/>
        <end position="182"/>
    </location>
</feature>
<dbReference type="GO" id="GO:0005774">
    <property type="term" value="C:vacuolar membrane"/>
    <property type="evidence" value="ECO:0007669"/>
    <property type="project" value="TreeGrafter"/>
</dbReference>
<dbReference type="GO" id="GO:0015179">
    <property type="term" value="F:L-amino acid transmembrane transporter activity"/>
    <property type="evidence" value="ECO:0007669"/>
    <property type="project" value="TreeGrafter"/>
</dbReference>
<comment type="subcellular location">
    <subcellularLocation>
        <location evidence="1">Membrane</location>
        <topology evidence="1">Multi-pass membrane protein</topology>
    </subcellularLocation>
</comment>
<proteinExistence type="inferred from homology"/>
<feature type="transmembrane region" description="Helical" evidence="8">
    <location>
        <begin position="238"/>
        <end position="261"/>
    </location>
</feature>
<feature type="transmembrane region" description="Helical" evidence="8">
    <location>
        <begin position="352"/>
        <end position="374"/>
    </location>
</feature>
<comment type="similarity">
    <text evidence="2">Belongs to the amino acid/polyamine transporter 2 family.</text>
</comment>